<dbReference type="RefSeq" id="XP_025348087.1">
    <property type="nucleotide sequence ID" value="XM_025493840.1"/>
</dbReference>
<feature type="region of interest" description="Disordered" evidence="1">
    <location>
        <begin position="254"/>
        <end position="308"/>
    </location>
</feature>
<feature type="compositionally biased region" description="Polar residues" evidence="1">
    <location>
        <begin position="561"/>
        <end position="575"/>
    </location>
</feature>
<feature type="region of interest" description="Disordered" evidence="1">
    <location>
        <begin position="662"/>
        <end position="711"/>
    </location>
</feature>
<feature type="compositionally biased region" description="Low complexity" evidence="1">
    <location>
        <begin position="488"/>
        <end position="499"/>
    </location>
</feature>
<accession>A0A316U6N2</accession>
<sequence length="853" mass="89199">MVLARLPSFLRQRDHWSPCSNSSPPAASLSPAQAYSSPTMVSSPSGLKAGFEFGLSSPTFSWGSIFGLSGGNDLTTFDGLTVEDHVGSPASSSGGSAAQLMPFSDMSVKLPAWCTDEVADHSSPEAEEVAPSSALTPSKKLRRTGRLGKMGKAGKGPRFESSSPDIDEGSDFAATRSFYVDPYLHPTPANRPLRQYVSAPELSEHQQQQIMAAAAASAQTPTPSGLASSSSMDDLFMELGWPSARQEQHMSPLLPVGGAASVGGLRQHGSASQAQQPRQHAPRYQSYQESRPSSSSSAGQLSLSGGDVENRGLQSQQLQSSGSGLGEIDGSLYLRRRRHSKDTTDMPNPAPIDTSNGPLSGSLLQKRSLHALDAHSAPLLGASQREQQRLNLQQLQLQSSALQNGNSERLSNLFSDFLQENDGTRQGGAGTGLGALELDLGSNFGVENAQTDQSSYGQHYLLYSDTTLQSASAANNLQAPFGYTSNYPPSSAAGSSSPAQPRRNTLTRSRKSSTVVKGSPLQPGKHESRTMSAGQVLWPGQGASTSSSSASSLLLPPTATQNNAYATPRSTQPGNEVSMPKVPVFVPAFADPWNAQGNATPSTASSGSVPPSSTSSGGQGEGYALHRPLLPYSAQSMPNASPKQARKMSSAPNMLRPAIASAPLPGATTFENITPDSPRKIAGTRRVQSSKDLRDKAKRSPDAAAPPLPAPAGGSFSFVNYGIEDAQELCSAVAPSGSYKIPLKGYGGPSADGAGTTSSSSSSQQLPATPPRTSSALATLGHKAPSAALKNKIRPRVKVDNSRWIQETGEDSEGDSDSDDGFDEEEERRGGKRHKGEAGALSSAGRARKRVGV</sequence>
<feature type="region of interest" description="Disordered" evidence="1">
    <location>
        <begin position="340"/>
        <end position="362"/>
    </location>
</feature>
<feature type="compositionally biased region" description="Acidic residues" evidence="1">
    <location>
        <begin position="808"/>
        <end position="826"/>
    </location>
</feature>
<feature type="compositionally biased region" description="Low complexity" evidence="1">
    <location>
        <begin position="543"/>
        <end position="560"/>
    </location>
</feature>
<dbReference type="AlphaFoldDB" id="A0A316U6N2"/>
<evidence type="ECO:0000256" key="1">
    <source>
        <dbReference type="SAM" id="MobiDB-lite"/>
    </source>
</evidence>
<feature type="compositionally biased region" description="Polar residues" evidence="1">
    <location>
        <begin position="220"/>
        <end position="230"/>
    </location>
</feature>
<feature type="region of interest" description="Disordered" evidence="1">
    <location>
        <begin position="488"/>
        <end position="576"/>
    </location>
</feature>
<reference evidence="2 3" key="1">
    <citation type="journal article" date="2018" name="Mol. Biol. Evol.">
        <title>Broad Genomic Sampling Reveals a Smut Pathogenic Ancestry of the Fungal Clade Ustilaginomycotina.</title>
        <authorList>
            <person name="Kijpornyongpan T."/>
            <person name="Mondo S.J."/>
            <person name="Barry K."/>
            <person name="Sandor L."/>
            <person name="Lee J."/>
            <person name="Lipzen A."/>
            <person name="Pangilinan J."/>
            <person name="LaButti K."/>
            <person name="Hainaut M."/>
            <person name="Henrissat B."/>
            <person name="Grigoriev I.V."/>
            <person name="Spatafora J.W."/>
            <person name="Aime M.C."/>
        </authorList>
    </citation>
    <scope>NUCLEOTIDE SEQUENCE [LARGE SCALE GENOMIC DNA]</scope>
    <source>
        <strain evidence="2 3">MCA 4718</strain>
    </source>
</reference>
<feature type="region of interest" description="Disordered" evidence="1">
    <location>
        <begin position="201"/>
        <end position="230"/>
    </location>
</feature>
<name>A0A316U6N2_9BASI</name>
<dbReference type="EMBL" id="KZ819326">
    <property type="protein sequence ID" value="PWN20927.1"/>
    <property type="molecule type" value="Genomic_DNA"/>
</dbReference>
<feature type="region of interest" description="Disordered" evidence="1">
    <location>
        <begin position="593"/>
        <end position="625"/>
    </location>
</feature>
<feature type="compositionally biased region" description="Low complexity" evidence="1">
    <location>
        <begin position="599"/>
        <end position="616"/>
    </location>
</feature>
<keyword evidence="3" id="KW-1185">Reference proteome</keyword>
<feature type="compositionally biased region" description="Polar residues" evidence="1">
    <location>
        <begin position="502"/>
        <end position="516"/>
    </location>
</feature>
<dbReference type="OrthoDB" id="3354882at2759"/>
<feature type="compositionally biased region" description="Low complexity" evidence="1">
    <location>
        <begin position="751"/>
        <end position="767"/>
    </location>
</feature>
<dbReference type="Proteomes" id="UP000245942">
    <property type="component" value="Unassembled WGS sequence"/>
</dbReference>
<feature type="compositionally biased region" description="Low complexity" evidence="1">
    <location>
        <begin position="17"/>
        <end position="35"/>
    </location>
</feature>
<feature type="region of interest" description="Disordered" evidence="1">
    <location>
        <begin position="313"/>
        <end position="332"/>
    </location>
</feature>
<feature type="compositionally biased region" description="Polar residues" evidence="1">
    <location>
        <begin position="353"/>
        <end position="362"/>
    </location>
</feature>
<evidence type="ECO:0000313" key="2">
    <source>
        <dbReference type="EMBL" id="PWN20927.1"/>
    </source>
</evidence>
<dbReference type="GeneID" id="37015574"/>
<dbReference type="STRING" id="1684307.A0A316U6N2"/>
<gene>
    <name evidence="2" type="ORF">BCV69DRAFT_293564</name>
</gene>
<feature type="compositionally biased region" description="Low complexity" evidence="1">
    <location>
        <begin position="206"/>
        <end position="219"/>
    </location>
</feature>
<feature type="compositionally biased region" description="Low complexity" evidence="1">
    <location>
        <begin position="285"/>
        <end position="308"/>
    </location>
</feature>
<feature type="compositionally biased region" description="Basic and acidic residues" evidence="1">
    <location>
        <begin position="689"/>
        <end position="701"/>
    </location>
</feature>
<organism evidence="2 3">
    <name type="scientific">Pseudomicrostroma glucosiphilum</name>
    <dbReference type="NCBI Taxonomy" id="1684307"/>
    <lineage>
        <taxon>Eukaryota</taxon>
        <taxon>Fungi</taxon>
        <taxon>Dikarya</taxon>
        <taxon>Basidiomycota</taxon>
        <taxon>Ustilaginomycotina</taxon>
        <taxon>Exobasidiomycetes</taxon>
        <taxon>Microstromatales</taxon>
        <taxon>Microstromatales incertae sedis</taxon>
        <taxon>Pseudomicrostroma</taxon>
    </lineage>
</organism>
<evidence type="ECO:0000313" key="3">
    <source>
        <dbReference type="Proteomes" id="UP000245942"/>
    </source>
</evidence>
<protein>
    <submittedName>
        <fullName evidence="2">Uncharacterized protein</fullName>
    </submittedName>
</protein>
<feature type="region of interest" description="Disordered" evidence="1">
    <location>
        <begin position="15"/>
        <end position="35"/>
    </location>
</feature>
<proteinExistence type="predicted"/>
<feature type="region of interest" description="Disordered" evidence="1">
    <location>
        <begin position="749"/>
        <end position="853"/>
    </location>
</feature>
<feature type="compositionally biased region" description="Polar residues" evidence="1">
    <location>
        <begin position="269"/>
        <end position="278"/>
    </location>
</feature>
<feature type="compositionally biased region" description="Low complexity" evidence="1">
    <location>
        <begin position="313"/>
        <end position="322"/>
    </location>
</feature>
<feature type="region of interest" description="Disordered" evidence="1">
    <location>
        <begin position="119"/>
        <end position="166"/>
    </location>
</feature>